<dbReference type="PANTHER" id="PTHR35564:SF4">
    <property type="entry name" value="CYTOPLASMIC PROTEIN"/>
    <property type="match status" value="1"/>
</dbReference>
<dbReference type="PANTHER" id="PTHR35564">
    <property type="match status" value="1"/>
</dbReference>
<dbReference type="InterPro" id="IPR010732">
    <property type="entry name" value="T6SS_TssG-like"/>
</dbReference>
<evidence type="ECO:0008006" key="5">
    <source>
        <dbReference type="Google" id="ProtNLM"/>
    </source>
</evidence>
<evidence type="ECO:0000313" key="3">
    <source>
        <dbReference type="Proteomes" id="UP000278332"/>
    </source>
</evidence>
<protein>
    <recommendedName>
        <fullName evidence="5">Type VI secretion protein, family</fullName>
    </recommendedName>
</protein>
<proteinExistence type="predicted"/>
<evidence type="ECO:0000313" key="4">
    <source>
        <dbReference type="Proteomes" id="UP000614982"/>
    </source>
</evidence>
<organism evidence="2 3">
    <name type="scientific">Pseudomonas cichorii</name>
    <dbReference type="NCBI Taxonomy" id="36746"/>
    <lineage>
        <taxon>Bacteria</taxon>
        <taxon>Pseudomonadati</taxon>
        <taxon>Pseudomonadota</taxon>
        <taxon>Gammaproteobacteria</taxon>
        <taxon>Pseudomonadales</taxon>
        <taxon>Pseudomonadaceae</taxon>
        <taxon>Pseudomonas</taxon>
    </lineage>
</organism>
<sequence>MATPGRHAPVPLSEVLRKEPQAFELLQALLILEREHPQASPLGTGTSPQAEAIRLRGPLTPLFASSEVENLTQEPGQQPVLTTPIFGLGGPDGPLPYAFQEWLQQRARAKDHAPGEFLDLFQHRLLSLLYRVLRKHRVALGFSVPSASPVQAQLRALTGLLPKSLQERQALPDAAIMARSALYSGGRRSIAGFAAIVRQHFGLPVQISAYEGAWRSIPPASRSLLKPGGRNLKLGSTAIAGTRVWDEHAGIRLTIGPLQNEQARRLLPDGEAHQQLASMAALYFGPDLDCSLTLLVSGAEPMVMNRENPPTLNWNGGLRRKPNQDVQRIDTRLRQAEMA</sequence>
<evidence type="ECO:0000313" key="1">
    <source>
        <dbReference type="EMBL" id="GFM90446.1"/>
    </source>
</evidence>
<keyword evidence="4" id="KW-1185">Reference proteome</keyword>
<dbReference type="Pfam" id="PF06996">
    <property type="entry name" value="T6SS_TssG"/>
    <property type="match status" value="1"/>
</dbReference>
<dbReference type="EMBL" id="BLWA01000001">
    <property type="protein sequence ID" value="GFM90446.1"/>
    <property type="molecule type" value="Genomic_DNA"/>
</dbReference>
<accession>A0A3M4VXZ8</accession>
<evidence type="ECO:0000313" key="2">
    <source>
        <dbReference type="EMBL" id="RMR56758.1"/>
    </source>
</evidence>
<reference evidence="2 3" key="1">
    <citation type="submission" date="2018-08" db="EMBL/GenBank/DDBJ databases">
        <title>Recombination of ecologically and evolutionarily significant loci maintains genetic cohesion in the Pseudomonas syringae species complex.</title>
        <authorList>
            <person name="Dillon M."/>
            <person name="Thakur S."/>
            <person name="Almeida R.N.D."/>
            <person name="Weir B.S."/>
            <person name="Guttman D.S."/>
        </authorList>
    </citation>
    <scope>NUCLEOTIDE SEQUENCE [LARGE SCALE GENOMIC DNA]</scope>
    <source>
        <strain evidence="2 3">ICMP 6917</strain>
    </source>
</reference>
<dbReference type="NCBIfam" id="TIGR03347">
    <property type="entry name" value="VI_chp_1"/>
    <property type="match status" value="1"/>
</dbReference>
<reference evidence="1 4" key="2">
    <citation type="submission" date="2020-05" db="EMBL/GenBank/DDBJ databases">
        <title>Genetic diversity of Pseudomonas cichorii.</title>
        <authorList>
            <person name="Tani S."/>
            <person name="Yagi H."/>
            <person name="Hashimoto S."/>
            <person name="Iiyama K."/>
            <person name="Furuya N."/>
        </authorList>
    </citation>
    <scope>NUCLEOTIDE SEQUENCE [LARGE SCALE GENOMIC DNA]</scope>
    <source>
        <strain evidence="1 4">LMG 2162</strain>
    </source>
</reference>
<dbReference type="Proteomes" id="UP000278332">
    <property type="component" value="Unassembled WGS sequence"/>
</dbReference>
<name>A0A3M4VXZ8_PSECI</name>
<dbReference type="AlphaFoldDB" id="A0A3M4VXZ8"/>
<dbReference type="OrthoDB" id="1523296at2"/>
<comment type="caution">
    <text evidence="2">The sequence shown here is derived from an EMBL/GenBank/DDBJ whole genome shotgun (WGS) entry which is preliminary data.</text>
</comment>
<dbReference type="Proteomes" id="UP000614982">
    <property type="component" value="Unassembled WGS sequence"/>
</dbReference>
<dbReference type="RefSeq" id="WP_025259746.1">
    <property type="nucleotide sequence ID" value="NZ_BLVX01000004.1"/>
</dbReference>
<dbReference type="GeneID" id="93658822"/>
<gene>
    <name evidence="2" type="ORF">ALP84_02833</name>
    <name evidence="1" type="ORF">PSCICP_04180</name>
</gene>
<dbReference type="EMBL" id="RBRY01000091">
    <property type="protein sequence ID" value="RMR56758.1"/>
    <property type="molecule type" value="Genomic_DNA"/>
</dbReference>